<accession>A0A1C2G5X3</accession>
<dbReference type="InterPro" id="IPR024410">
    <property type="entry name" value="Phage_TAC_12"/>
</dbReference>
<reference evidence="2 3" key="1">
    <citation type="submission" date="2016-08" db="EMBL/GenBank/DDBJ databases">
        <title>Probiotic bacterium isolated from chicken gut.</title>
        <authorList>
            <person name="Levy J.L."/>
            <person name="Hassan H.M."/>
            <person name="Mendoza M.A."/>
        </authorList>
    </citation>
    <scope>NUCLEOTIDE SEQUENCE [LARGE SCALE GENOMIC DNA]</scope>
    <source>
        <strain evidence="2 3">P43</strain>
    </source>
</reference>
<evidence type="ECO:0000256" key="1">
    <source>
        <dbReference type="SAM" id="Coils"/>
    </source>
</evidence>
<feature type="coiled-coil region" evidence="1">
    <location>
        <begin position="74"/>
        <end position="101"/>
    </location>
</feature>
<gene>
    <name evidence="2" type="ORF">BFD03_08535</name>
</gene>
<sequence>MEIKLNDKTVQLNFGVRFVRELDKVAGMSVNGQSFGFGLTKSLPALQAYDPAVLSDVIYSAAYGVKPRPTQNAIDDFIDNCENLEKVFDEVQKEINDSNAVKVAAKNMKP</sequence>
<keyword evidence="1" id="KW-0175">Coiled coil</keyword>
<comment type="caution">
    <text evidence="2">The sequence shown here is derived from an EMBL/GenBank/DDBJ whole genome shotgun (WGS) entry which is preliminary data.</text>
</comment>
<evidence type="ECO:0008006" key="4">
    <source>
        <dbReference type="Google" id="ProtNLM"/>
    </source>
</evidence>
<dbReference type="AlphaFoldDB" id="A0A1C2G5X3"/>
<dbReference type="Pfam" id="PF12363">
    <property type="entry name" value="Phage_TAC_12"/>
    <property type="match status" value="1"/>
</dbReference>
<protein>
    <recommendedName>
        <fullName evidence="4">Phage protein</fullName>
    </recommendedName>
</protein>
<name>A0A1C2G5X3_LIMRT</name>
<proteinExistence type="predicted"/>
<evidence type="ECO:0000313" key="2">
    <source>
        <dbReference type="EMBL" id="OCX46857.1"/>
    </source>
</evidence>
<dbReference type="Proteomes" id="UP000095141">
    <property type="component" value="Unassembled WGS sequence"/>
</dbReference>
<dbReference type="EMBL" id="MCNS01000017">
    <property type="protein sequence ID" value="OCX46857.1"/>
    <property type="molecule type" value="Genomic_DNA"/>
</dbReference>
<evidence type="ECO:0000313" key="3">
    <source>
        <dbReference type="Proteomes" id="UP000095141"/>
    </source>
</evidence>
<dbReference type="RefSeq" id="WP_066035909.1">
    <property type="nucleotide sequence ID" value="NZ_CP136906.1"/>
</dbReference>
<organism evidence="2 3">
    <name type="scientific">Limosilactobacillus reuteri</name>
    <name type="common">Lactobacillus reuteri</name>
    <dbReference type="NCBI Taxonomy" id="1598"/>
    <lineage>
        <taxon>Bacteria</taxon>
        <taxon>Bacillati</taxon>
        <taxon>Bacillota</taxon>
        <taxon>Bacilli</taxon>
        <taxon>Lactobacillales</taxon>
        <taxon>Lactobacillaceae</taxon>
        <taxon>Limosilactobacillus</taxon>
    </lineage>
</organism>